<feature type="region of interest" description="Disordered" evidence="1">
    <location>
        <begin position="211"/>
        <end position="275"/>
    </location>
</feature>
<protein>
    <submittedName>
        <fullName evidence="4">Uncharacterized protein</fullName>
    </submittedName>
</protein>
<evidence type="ECO:0000256" key="1">
    <source>
        <dbReference type="SAM" id="MobiDB-lite"/>
    </source>
</evidence>
<feature type="compositionally biased region" description="Basic and acidic residues" evidence="1">
    <location>
        <begin position="242"/>
        <end position="254"/>
    </location>
</feature>
<dbReference type="Proteomes" id="UP001345013">
    <property type="component" value="Unassembled WGS sequence"/>
</dbReference>
<evidence type="ECO:0000256" key="2">
    <source>
        <dbReference type="SAM" id="Phobius"/>
    </source>
</evidence>
<evidence type="ECO:0000256" key="3">
    <source>
        <dbReference type="SAM" id="SignalP"/>
    </source>
</evidence>
<keyword evidence="2" id="KW-0812">Transmembrane</keyword>
<keyword evidence="2" id="KW-0472">Membrane</keyword>
<feature type="signal peptide" evidence="3">
    <location>
        <begin position="1"/>
        <end position="23"/>
    </location>
</feature>
<keyword evidence="3" id="KW-0732">Signal</keyword>
<reference evidence="4 5" key="1">
    <citation type="submission" date="2023-08" db="EMBL/GenBank/DDBJ databases">
        <title>Black Yeasts Isolated from many extreme environments.</title>
        <authorList>
            <person name="Coleine C."/>
            <person name="Stajich J.E."/>
            <person name="Selbmann L."/>
        </authorList>
    </citation>
    <scope>NUCLEOTIDE SEQUENCE [LARGE SCALE GENOMIC DNA]</scope>
    <source>
        <strain evidence="4 5">CCFEE 5885</strain>
    </source>
</reference>
<accession>A0ABR0K961</accession>
<dbReference type="EMBL" id="JAVRRG010000063">
    <property type="protein sequence ID" value="KAK5092154.1"/>
    <property type="molecule type" value="Genomic_DNA"/>
</dbReference>
<evidence type="ECO:0000313" key="5">
    <source>
        <dbReference type="Proteomes" id="UP001345013"/>
    </source>
</evidence>
<feature type="transmembrane region" description="Helical" evidence="2">
    <location>
        <begin position="102"/>
        <end position="125"/>
    </location>
</feature>
<proteinExistence type="predicted"/>
<comment type="caution">
    <text evidence="4">The sequence shown here is derived from an EMBL/GenBank/DDBJ whole genome shotgun (WGS) entry which is preliminary data.</text>
</comment>
<keyword evidence="2" id="KW-1133">Transmembrane helix</keyword>
<name>A0ABR0K961_9EURO</name>
<gene>
    <name evidence="4" type="ORF">LTR24_005496</name>
</gene>
<organism evidence="4 5">
    <name type="scientific">Lithohypha guttulata</name>
    <dbReference type="NCBI Taxonomy" id="1690604"/>
    <lineage>
        <taxon>Eukaryota</taxon>
        <taxon>Fungi</taxon>
        <taxon>Dikarya</taxon>
        <taxon>Ascomycota</taxon>
        <taxon>Pezizomycotina</taxon>
        <taxon>Eurotiomycetes</taxon>
        <taxon>Chaetothyriomycetidae</taxon>
        <taxon>Chaetothyriales</taxon>
        <taxon>Trichomeriaceae</taxon>
        <taxon>Lithohypha</taxon>
    </lineage>
</organism>
<evidence type="ECO:0000313" key="4">
    <source>
        <dbReference type="EMBL" id="KAK5092154.1"/>
    </source>
</evidence>
<feature type="chain" id="PRO_5046854471" evidence="3">
    <location>
        <begin position="24"/>
        <end position="292"/>
    </location>
</feature>
<sequence length="292" mass="31528">MFFQLLQLVCGVLALTLIRSTQAQATATGTENGIVSAAGGPQVTQSVSYSIIGGGDVIEGTGTGVLTESLTAAATPTTTGTTIMNGTDSDISNRSDHTLTTLTILGIIVAVVLVIVGILIFAIVIHKRRRQATSRARRRTIMDAEFAASFSNLQHIETEKSTNIGYFDIAKPLPAVTEKETPYRPERPIEEDRLSRSSTIIATDAAEIAQINRKASSHRSKHKKSREQQRERNHALQILVTNEDKRTSVLHDSPRSPLASNPTTPVDVESTTPWGNCLDGNGDAFVKRPSKI</sequence>
<feature type="compositionally biased region" description="Polar residues" evidence="1">
    <location>
        <begin position="258"/>
        <end position="274"/>
    </location>
</feature>
<feature type="compositionally biased region" description="Basic residues" evidence="1">
    <location>
        <begin position="215"/>
        <end position="225"/>
    </location>
</feature>
<keyword evidence="5" id="KW-1185">Reference proteome</keyword>